<dbReference type="EMBL" id="JAQGDS010000002">
    <property type="protein sequence ID" value="KAJ6263250.1"/>
    <property type="molecule type" value="Genomic_DNA"/>
</dbReference>
<evidence type="ECO:0000259" key="7">
    <source>
        <dbReference type="Pfam" id="PF00676"/>
    </source>
</evidence>
<evidence type="ECO:0000256" key="3">
    <source>
        <dbReference type="ARBA" id="ARBA00023052"/>
    </source>
</evidence>
<protein>
    <recommendedName>
        <fullName evidence="5">Pyruvate dehydrogenase E1 component subunit alpha</fullName>
        <ecNumber evidence="5">1.2.4.1</ecNumber>
    </recommendedName>
</protein>
<evidence type="ECO:0000256" key="4">
    <source>
        <dbReference type="ARBA" id="ARBA00023317"/>
    </source>
</evidence>
<proteinExistence type="predicted"/>
<name>A0AAD6J4Q1_DREDA</name>
<dbReference type="GO" id="GO:0004739">
    <property type="term" value="F:pyruvate dehydrogenase (acetyl-transferring) activity"/>
    <property type="evidence" value="ECO:0007669"/>
    <property type="project" value="UniProtKB-UniRule"/>
</dbReference>
<comment type="function">
    <text evidence="5">The pyruvate dehydrogenase complex catalyzes the overall conversion of pyruvate to acetyl-CoA and CO(2).</text>
</comment>
<keyword evidence="3 5" id="KW-0786">Thiamine pyrophosphate</keyword>
<dbReference type="EC" id="1.2.4.1" evidence="5"/>
<dbReference type="PANTHER" id="PTHR11516">
    <property type="entry name" value="PYRUVATE DEHYDROGENASE E1 COMPONENT, ALPHA SUBUNIT BACTERIAL AND ORGANELLAR"/>
    <property type="match status" value="1"/>
</dbReference>
<reference evidence="8" key="1">
    <citation type="submission" date="2023-01" db="EMBL/GenBank/DDBJ databases">
        <title>The chitinases involved in constricting ring structure development in the nematode-trapping fungus Drechslerella dactyloides.</title>
        <authorList>
            <person name="Wang R."/>
            <person name="Zhang L."/>
            <person name="Tang P."/>
            <person name="Li S."/>
            <person name="Liang L."/>
        </authorList>
    </citation>
    <scope>NUCLEOTIDE SEQUENCE</scope>
    <source>
        <strain evidence="8">YMF1.00031</strain>
    </source>
</reference>
<evidence type="ECO:0000256" key="6">
    <source>
        <dbReference type="SAM" id="MobiDB-lite"/>
    </source>
</evidence>
<evidence type="ECO:0000313" key="9">
    <source>
        <dbReference type="Proteomes" id="UP001221413"/>
    </source>
</evidence>
<comment type="caution">
    <text evidence="8">The sequence shown here is derived from an EMBL/GenBank/DDBJ whole genome shotgun (WGS) entry which is preliminary data.</text>
</comment>
<dbReference type="FunFam" id="3.40.50.970:FF:000013">
    <property type="entry name" value="Pyruvate dehydrogenase E1 component subunit alpha"/>
    <property type="match status" value="1"/>
</dbReference>
<keyword evidence="4 5" id="KW-0670">Pyruvate</keyword>
<dbReference type="InterPro" id="IPR050642">
    <property type="entry name" value="PDH_E1_Alpha_Subunit"/>
</dbReference>
<accession>A0AAD6J4Q1</accession>
<evidence type="ECO:0000256" key="5">
    <source>
        <dbReference type="RuleBase" id="RU361139"/>
    </source>
</evidence>
<dbReference type="Proteomes" id="UP001221413">
    <property type="component" value="Unassembled WGS sequence"/>
</dbReference>
<dbReference type="InterPro" id="IPR001017">
    <property type="entry name" value="DH_E1"/>
</dbReference>
<evidence type="ECO:0000313" key="8">
    <source>
        <dbReference type="EMBL" id="KAJ6263250.1"/>
    </source>
</evidence>
<comment type="catalytic activity">
    <reaction evidence="5">
        <text>N(6)-[(R)-lipoyl]-L-lysyl-[protein] + pyruvate + H(+) = N(6)-[(R)-S(8)-acetyldihydrolipoyl]-L-lysyl-[protein] + CO2</text>
        <dbReference type="Rhea" id="RHEA:19189"/>
        <dbReference type="Rhea" id="RHEA-COMP:10474"/>
        <dbReference type="Rhea" id="RHEA-COMP:10478"/>
        <dbReference type="ChEBI" id="CHEBI:15361"/>
        <dbReference type="ChEBI" id="CHEBI:15378"/>
        <dbReference type="ChEBI" id="CHEBI:16526"/>
        <dbReference type="ChEBI" id="CHEBI:83099"/>
        <dbReference type="ChEBI" id="CHEBI:83111"/>
        <dbReference type="EC" id="1.2.4.1"/>
    </reaction>
</comment>
<dbReference type="NCBIfam" id="TIGR03182">
    <property type="entry name" value="PDH_E1_alph_y"/>
    <property type="match status" value="1"/>
</dbReference>
<gene>
    <name evidence="8" type="ORF">Dda_1811</name>
</gene>
<evidence type="ECO:0000256" key="2">
    <source>
        <dbReference type="ARBA" id="ARBA00023002"/>
    </source>
</evidence>
<dbReference type="CDD" id="cd02000">
    <property type="entry name" value="TPP_E1_PDC_ADC_BCADC"/>
    <property type="match status" value="1"/>
</dbReference>
<keyword evidence="2 5" id="KW-0560">Oxidoreductase</keyword>
<dbReference type="Pfam" id="PF00676">
    <property type="entry name" value="E1_dh"/>
    <property type="match status" value="1"/>
</dbReference>
<keyword evidence="9" id="KW-1185">Reference proteome</keyword>
<dbReference type="GO" id="GO:0006086">
    <property type="term" value="P:pyruvate decarboxylation to acetyl-CoA"/>
    <property type="evidence" value="ECO:0007669"/>
    <property type="project" value="InterPro"/>
</dbReference>
<sequence>MLHGGQAGSPAPNKFPRNAIRTQLTHPAVDDIPPRSLLDPRIDAIHPPSSIDGHPTSSIGYTDIHESTASPPSIDRTAMLASQSRRAALTAFRSASRKPLTVVPLRGITTDAAEWKVGNVPEGHDETFTIKLAADSFDPYSIEPPSLELQTTKNELKSMYRDMAVVRRMEMAADALYKERQIRGFCHLSIGQEAVAVGMEKAITPDDQVITAYRCHGFAYMRGGSIKSIIAELLGRREGIAYGKGGSMHMFAKSFFGGNGIVGAQVPVGAGIGFAMKYLGRKNTTFALYGDGAANQGQVFEAYNMAKLWNIPVVFGCENNKYGMGTAMNRSSALTEYHKRGQYIPGLKVNGMDVLAVKAACAWAKEHTISGKGPLVMEFLTYRYGGHSMSDPGTTYRTREEISWVRTNQDAIHSIRKRLLEWQIMTEDEFREIDKQVRDEVDKEVAEAEAAPVPENTSRILFEDIYTRGSEPDWMRGRTVEETFYYKE</sequence>
<evidence type="ECO:0000256" key="1">
    <source>
        <dbReference type="ARBA" id="ARBA00001964"/>
    </source>
</evidence>
<dbReference type="AlphaFoldDB" id="A0AAD6J4Q1"/>
<dbReference type="Gene3D" id="3.40.50.970">
    <property type="match status" value="1"/>
</dbReference>
<organism evidence="8 9">
    <name type="scientific">Drechslerella dactyloides</name>
    <name type="common">Nematode-trapping fungus</name>
    <name type="synonym">Arthrobotrys dactyloides</name>
    <dbReference type="NCBI Taxonomy" id="74499"/>
    <lineage>
        <taxon>Eukaryota</taxon>
        <taxon>Fungi</taxon>
        <taxon>Dikarya</taxon>
        <taxon>Ascomycota</taxon>
        <taxon>Pezizomycotina</taxon>
        <taxon>Orbiliomycetes</taxon>
        <taxon>Orbiliales</taxon>
        <taxon>Orbiliaceae</taxon>
        <taxon>Drechslerella</taxon>
    </lineage>
</organism>
<dbReference type="InterPro" id="IPR029061">
    <property type="entry name" value="THDP-binding"/>
</dbReference>
<feature type="region of interest" description="Disordered" evidence="6">
    <location>
        <begin position="47"/>
        <end position="71"/>
    </location>
</feature>
<dbReference type="PANTHER" id="PTHR11516:SF60">
    <property type="entry name" value="PYRUVATE DEHYDROGENASE E1 COMPONENT SUBUNIT ALPHA"/>
    <property type="match status" value="1"/>
</dbReference>
<dbReference type="InterPro" id="IPR017597">
    <property type="entry name" value="Pyrv_DH_E1_asu_subgrp-y"/>
</dbReference>
<comment type="cofactor">
    <cofactor evidence="1 5">
        <name>thiamine diphosphate</name>
        <dbReference type="ChEBI" id="CHEBI:58937"/>
    </cofactor>
</comment>
<feature type="domain" description="Dehydrogenase E1 component" evidence="7">
    <location>
        <begin position="161"/>
        <end position="455"/>
    </location>
</feature>
<dbReference type="SUPFAM" id="SSF52518">
    <property type="entry name" value="Thiamin diphosphate-binding fold (THDP-binding)"/>
    <property type="match status" value="1"/>
</dbReference>